<sequence length="63" mass="7105">SSAGIDFVDVNGHYIDAPAHRPNDWEMKNDALAFMKIDGRHTGENLGNGIYQVIERYGLERKT</sequence>
<feature type="non-terminal residue" evidence="1">
    <location>
        <position position="1"/>
    </location>
</feature>
<evidence type="ECO:0000313" key="1">
    <source>
        <dbReference type="EMBL" id="KAJ7204072.1"/>
    </source>
</evidence>
<gene>
    <name evidence="1" type="ORF">GGX14DRAFT_301016</name>
</gene>
<evidence type="ECO:0000313" key="2">
    <source>
        <dbReference type="Proteomes" id="UP001219525"/>
    </source>
</evidence>
<accession>A0AAD6VA43</accession>
<proteinExistence type="predicted"/>
<organism evidence="1 2">
    <name type="scientific">Mycena pura</name>
    <dbReference type="NCBI Taxonomy" id="153505"/>
    <lineage>
        <taxon>Eukaryota</taxon>
        <taxon>Fungi</taxon>
        <taxon>Dikarya</taxon>
        <taxon>Basidiomycota</taxon>
        <taxon>Agaricomycotina</taxon>
        <taxon>Agaricomycetes</taxon>
        <taxon>Agaricomycetidae</taxon>
        <taxon>Agaricales</taxon>
        <taxon>Marasmiineae</taxon>
        <taxon>Mycenaceae</taxon>
        <taxon>Mycena</taxon>
    </lineage>
</organism>
<name>A0AAD6VA43_9AGAR</name>
<comment type="caution">
    <text evidence="1">The sequence shown here is derived from an EMBL/GenBank/DDBJ whole genome shotgun (WGS) entry which is preliminary data.</text>
</comment>
<dbReference type="Proteomes" id="UP001219525">
    <property type="component" value="Unassembled WGS sequence"/>
</dbReference>
<protein>
    <submittedName>
        <fullName evidence="1">Uncharacterized protein</fullName>
    </submittedName>
</protein>
<reference evidence="1" key="1">
    <citation type="submission" date="2023-03" db="EMBL/GenBank/DDBJ databases">
        <title>Massive genome expansion in bonnet fungi (Mycena s.s.) driven by repeated elements and novel gene families across ecological guilds.</title>
        <authorList>
            <consortium name="Lawrence Berkeley National Laboratory"/>
            <person name="Harder C.B."/>
            <person name="Miyauchi S."/>
            <person name="Viragh M."/>
            <person name="Kuo A."/>
            <person name="Thoen E."/>
            <person name="Andreopoulos B."/>
            <person name="Lu D."/>
            <person name="Skrede I."/>
            <person name="Drula E."/>
            <person name="Henrissat B."/>
            <person name="Morin E."/>
            <person name="Kohler A."/>
            <person name="Barry K."/>
            <person name="LaButti K."/>
            <person name="Morin E."/>
            <person name="Salamov A."/>
            <person name="Lipzen A."/>
            <person name="Mereny Z."/>
            <person name="Hegedus B."/>
            <person name="Baldrian P."/>
            <person name="Stursova M."/>
            <person name="Weitz H."/>
            <person name="Taylor A."/>
            <person name="Grigoriev I.V."/>
            <person name="Nagy L.G."/>
            <person name="Martin F."/>
            <person name="Kauserud H."/>
        </authorList>
    </citation>
    <scope>NUCLEOTIDE SEQUENCE</scope>
    <source>
        <strain evidence="1">9144</strain>
    </source>
</reference>
<feature type="non-terminal residue" evidence="1">
    <location>
        <position position="63"/>
    </location>
</feature>
<keyword evidence="2" id="KW-1185">Reference proteome</keyword>
<dbReference type="EMBL" id="JARJCW010000048">
    <property type="protein sequence ID" value="KAJ7204072.1"/>
    <property type="molecule type" value="Genomic_DNA"/>
</dbReference>
<dbReference type="AlphaFoldDB" id="A0AAD6VA43"/>